<dbReference type="InterPro" id="IPR002372">
    <property type="entry name" value="PQQ_rpt_dom"/>
</dbReference>
<dbReference type="Gene3D" id="2.130.10.10">
    <property type="entry name" value="YVTN repeat-like/Quinoprotein amine dehydrogenase"/>
    <property type="match status" value="1"/>
</dbReference>
<dbReference type="EMBL" id="JAIXNE010000001">
    <property type="protein sequence ID" value="MCA6074107.1"/>
    <property type="molecule type" value="Genomic_DNA"/>
</dbReference>
<evidence type="ECO:0000259" key="1">
    <source>
        <dbReference type="Pfam" id="PF13360"/>
    </source>
</evidence>
<accession>A0A9X1HQ14</accession>
<protein>
    <submittedName>
        <fullName evidence="2">PQQ-binding-like beta-propeller repeat protein</fullName>
    </submittedName>
</protein>
<dbReference type="RefSeq" id="WP_225697211.1">
    <property type="nucleotide sequence ID" value="NZ_JAIXNE010000001.1"/>
</dbReference>
<organism evidence="2 3">
    <name type="scientific">Fulvivirga sedimenti</name>
    <dbReference type="NCBI Taxonomy" id="2879465"/>
    <lineage>
        <taxon>Bacteria</taxon>
        <taxon>Pseudomonadati</taxon>
        <taxon>Bacteroidota</taxon>
        <taxon>Cytophagia</taxon>
        <taxon>Cytophagales</taxon>
        <taxon>Fulvivirgaceae</taxon>
        <taxon>Fulvivirga</taxon>
    </lineage>
</organism>
<dbReference type="InterPro" id="IPR015943">
    <property type="entry name" value="WD40/YVTN_repeat-like_dom_sf"/>
</dbReference>
<dbReference type="SUPFAM" id="SSF50998">
    <property type="entry name" value="Quinoprotein alcohol dehydrogenase-like"/>
    <property type="match status" value="1"/>
</dbReference>
<dbReference type="AlphaFoldDB" id="A0A9X1HQ14"/>
<dbReference type="Pfam" id="PF13360">
    <property type="entry name" value="PQQ_2"/>
    <property type="match status" value="1"/>
</dbReference>
<sequence length="646" mass="70871">MRISIITLLAFSFFTSAIGQVKELWTENHTENINWQQVTSYGHYIVGGSRSLSAFNPDTGQRLWSAPEFANVPMEAVEQMDGSPLLSVNIGTDIAFLDPFTGEKKFDSNKAGIKEIIDQHVLYESNGILISGKNISNDETIVMASLETGEIAWSIREDYGRVVAVSEVSANEVLIVTLFFNYKVNTTSGDIIWKNEISDANSQLEKMGALGSLLKDATTSMANKMDINVGFFQHPTDDMFIIASEQEGSASNSGFTMSTGDVPQMNTTYIAFSLSTGEKLWKDDIQVNGMMGTLHFADNGFISLPDNGGGTIINLYDYATGEGMWGKKGKGVRIKGGIYDYVVAGDGLLLVTRQGEKDFISYLDVNQGLLTFDKPVKIDGRLTFSEKTSNGLLFITTEELNILDPATGELLLKDQISVNRAIVQNKDVLYAYDVKHQVIKKLDKNTAKTSIFSPDIRFEGKEIPTNLEMRESGLLVSSEQNMLLLDQDGKVVYTSYFEAPREPGVLRALRYANAIYASYVSVVSYSAAAQLGAISQEYSDDVAVSSIANGLGQAYGELGNQASGFAKQSFQMANARFKATSEGENYLIILSRVDQQNALLQVNKDTGEVEGKIFLGSDRNPDYAMDGVLGYVFYRTGPDSIKGYKL</sequence>
<comment type="caution">
    <text evidence="2">The sequence shown here is derived from an EMBL/GenBank/DDBJ whole genome shotgun (WGS) entry which is preliminary data.</text>
</comment>
<feature type="domain" description="Pyrrolo-quinoline quinone repeat" evidence="1">
    <location>
        <begin position="51"/>
        <end position="325"/>
    </location>
</feature>
<evidence type="ECO:0000313" key="3">
    <source>
        <dbReference type="Proteomes" id="UP001139409"/>
    </source>
</evidence>
<dbReference type="InterPro" id="IPR011047">
    <property type="entry name" value="Quinoprotein_ADH-like_sf"/>
</dbReference>
<proteinExistence type="predicted"/>
<evidence type="ECO:0000313" key="2">
    <source>
        <dbReference type="EMBL" id="MCA6074107.1"/>
    </source>
</evidence>
<keyword evidence="3" id="KW-1185">Reference proteome</keyword>
<dbReference type="Proteomes" id="UP001139409">
    <property type="component" value="Unassembled WGS sequence"/>
</dbReference>
<dbReference type="PANTHER" id="PTHR34512:SF30">
    <property type="entry name" value="OUTER MEMBRANE PROTEIN ASSEMBLY FACTOR BAMB"/>
    <property type="match status" value="1"/>
</dbReference>
<reference evidence="2" key="1">
    <citation type="submission" date="2021-09" db="EMBL/GenBank/DDBJ databases">
        <title>Fulvivirga sp. isolated from coastal sediment.</title>
        <authorList>
            <person name="Yu H."/>
        </authorList>
    </citation>
    <scope>NUCLEOTIDE SEQUENCE</scope>
    <source>
        <strain evidence="2">1062</strain>
    </source>
</reference>
<dbReference type="PANTHER" id="PTHR34512">
    <property type="entry name" value="CELL SURFACE PROTEIN"/>
    <property type="match status" value="1"/>
</dbReference>
<name>A0A9X1HQ14_9BACT</name>
<gene>
    <name evidence="2" type="ORF">LDX50_04465</name>
</gene>